<evidence type="ECO:0000313" key="1">
    <source>
        <dbReference type="EMBL" id="EYC29285.1"/>
    </source>
</evidence>
<gene>
    <name evidence="1" type="primary">Acey_s0006.g2885</name>
    <name evidence="1" type="ORF">Y032_0006g2885</name>
</gene>
<protein>
    <submittedName>
        <fullName evidence="1">Uncharacterized protein</fullName>
    </submittedName>
</protein>
<evidence type="ECO:0000313" key="2">
    <source>
        <dbReference type="Proteomes" id="UP000024635"/>
    </source>
</evidence>
<sequence length="147" mass="15334">MYRSSVVPVCSDSSDFSPKSINIEITVASDSDIGIYALRKVWRKPNGGGDLSSESDDVAGSGSVVRDVGAVAENAAVVASRALLWNVSLGTSEGLRQRRRDPSASGAAHCSTTSPTVALRADVDAQPKRLATFEGRLMDAVAGIVII</sequence>
<reference evidence="2" key="1">
    <citation type="journal article" date="2015" name="Nat. Genet.">
        <title>The genome and transcriptome of the zoonotic hookworm Ancylostoma ceylanicum identify infection-specific gene families.</title>
        <authorList>
            <person name="Schwarz E.M."/>
            <person name="Hu Y."/>
            <person name="Antoshechkin I."/>
            <person name="Miller M.M."/>
            <person name="Sternberg P.W."/>
            <person name="Aroian R.V."/>
        </authorList>
    </citation>
    <scope>NUCLEOTIDE SEQUENCE</scope>
    <source>
        <strain evidence="2">HY135</strain>
    </source>
</reference>
<dbReference type="Proteomes" id="UP000024635">
    <property type="component" value="Unassembled WGS sequence"/>
</dbReference>
<proteinExistence type="predicted"/>
<dbReference type="AlphaFoldDB" id="A0A016VPD7"/>
<name>A0A016VPD7_9BILA</name>
<organism evidence="1 2">
    <name type="scientific">Ancylostoma ceylanicum</name>
    <dbReference type="NCBI Taxonomy" id="53326"/>
    <lineage>
        <taxon>Eukaryota</taxon>
        <taxon>Metazoa</taxon>
        <taxon>Ecdysozoa</taxon>
        <taxon>Nematoda</taxon>
        <taxon>Chromadorea</taxon>
        <taxon>Rhabditida</taxon>
        <taxon>Rhabditina</taxon>
        <taxon>Rhabditomorpha</taxon>
        <taxon>Strongyloidea</taxon>
        <taxon>Ancylostomatidae</taxon>
        <taxon>Ancylostomatinae</taxon>
        <taxon>Ancylostoma</taxon>
    </lineage>
</organism>
<accession>A0A016VPD7</accession>
<dbReference type="EMBL" id="JARK01001342">
    <property type="protein sequence ID" value="EYC29285.1"/>
    <property type="molecule type" value="Genomic_DNA"/>
</dbReference>
<comment type="caution">
    <text evidence="1">The sequence shown here is derived from an EMBL/GenBank/DDBJ whole genome shotgun (WGS) entry which is preliminary data.</text>
</comment>
<keyword evidence="2" id="KW-1185">Reference proteome</keyword>